<reference evidence="1 2" key="1">
    <citation type="journal article" date="2023" name="ACS Omega">
        <title>Identification of the Neoaspergillic Acid Biosynthesis Gene Cluster by Establishing an In Vitro CRISPR-Ribonucleoprotein Genetic System in Aspergillus melleus.</title>
        <authorList>
            <person name="Yuan B."/>
            <person name="Grau M.F."/>
            <person name="Murata R.M."/>
            <person name="Torok T."/>
            <person name="Venkateswaran K."/>
            <person name="Stajich J.E."/>
            <person name="Wang C.C.C."/>
        </authorList>
    </citation>
    <scope>NUCLEOTIDE SEQUENCE [LARGE SCALE GENOMIC DNA]</scope>
    <source>
        <strain evidence="1 2">IMV 1140</strain>
    </source>
</reference>
<proteinExistence type="predicted"/>
<protein>
    <submittedName>
        <fullName evidence="1">Uncharacterized protein</fullName>
    </submittedName>
</protein>
<keyword evidence="2" id="KW-1185">Reference proteome</keyword>
<evidence type="ECO:0000313" key="1">
    <source>
        <dbReference type="EMBL" id="KAK1147158.1"/>
    </source>
</evidence>
<accession>A0ACC3B9I8</accession>
<comment type="caution">
    <text evidence="1">The sequence shown here is derived from an EMBL/GenBank/DDBJ whole genome shotgun (WGS) entry which is preliminary data.</text>
</comment>
<sequence length="167" mass="17525">MKTSLLTSITLAFSTAMAVPYPVLNAMNGGLARAENEQAMKRNDNVRAIDRDPTVSESDPSMKRNDNGPVVADNLDAANEADVPRVVNVKETPANKRAENIADMANAPGLPYIVDIPETSGSKKGENVADVINAADVPSAANDREVLSTKGQQPDISGNNPQGANGV</sequence>
<dbReference type="EMBL" id="JAOPJF010000013">
    <property type="protein sequence ID" value="KAK1147158.1"/>
    <property type="molecule type" value="Genomic_DNA"/>
</dbReference>
<organism evidence="1 2">
    <name type="scientific">Aspergillus melleus</name>
    <dbReference type="NCBI Taxonomy" id="138277"/>
    <lineage>
        <taxon>Eukaryota</taxon>
        <taxon>Fungi</taxon>
        <taxon>Dikarya</taxon>
        <taxon>Ascomycota</taxon>
        <taxon>Pezizomycotina</taxon>
        <taxon>Eurotiomycetes</taxon>
        <taxon>Eurotiomycetidae</taxon>
        <taxon>Eurotiales</taxon>
        <taxon>Aspergillaceae</taxon>
        <taxon>Aspergillus</taxon>
        <taxon>Aspergillus subgen. Circumdati</taxon>
    </lineage>
</organism>
<dbReference type="Proteomes" id="UP001177260">
    <property type="component" value="Unassembled WGS sequence"/>
</dbReference>
<name>A0ACC3B9I8_9EURO</name>
<gene>
    <name evidence="1" type="ORF">N8T08_001897</name>
</gene>
<evidence type="ECO:0000313" key="2">
    <source>
        <dbReference type="Proteomes" id="UP001177260"/>
    </source>
</evidence>